<comment type="similarity">
    <text evidence="2">Belongs to the eukaryotic RPC7 RNA polymerase subunit family.</text>
</comment>
<gene>
    <name evidence="4" type="ORF">PECUL_23A010773</name>
</gene>
<dbReference type="PANTHER" id="PTHR15367:SF3">
    <property type="entry name" value="DNA-DIRECTED RNA POLYMERASE III SUBUNIT RPC7"/>
    <property type="match status" value="1"/>
</dbReference>
<protein>
    <submittedName>
        <fullName evidence="4">DNA-directed RNA polymerase III subunit RPC7 isoform X1</fullName>
    </submittedName>
</protein>
<dbReference type="AlphaFoldDB" id="A0AAD1W7J0"/>
<keyword evidence="5" id="KW-1185">Reference proteome</keyword>
<keyword evidence="4" id="KW-0240">DNA-directed RNA polymerase</keyword>
<comment type="subcellular location">
    <subcellularLocation>
        <location evidence="1">Nucleus</location>
    </subcellularLocation>
</comment>
<dbReference type="Pfam" id="PF11705">
    <property type="entry name" value="RNA_pol_3_Rpc31"/>
    <property type="match status" value="1"/>
</dbReference>
<dbReference type="GO" id="GO:0005666">
    <property type="term" value="C:RNA polymerase III complex"/>
    <property type="evidence" value="ECO:0007669"/>
    <property type="project" value="TreeGrafter"/>
</dbReference>
<organism evidence="4 5">
    <name type="scientific">Pelobates cultripes</name>
    <name type="common">Western spadefoot toad</name>
    <dbReference type="NCBI Taxonomy" id="61616"/>
    <lineage>
        <taxon>Eukaryota</taxon>
        <taxon>Metazoa</taxon>
        <taxon>Chordata</taxon>
        <taxon>Craniata</taxon>
        <taxon>Vertebrata</taxon>
        <taxon>Euteleostomi</taxon>
        <taxon>Amphibia</taxon>
        <taxon>Batrachia</taxon>
        <taxon>Anura</taxon>
        <taxon>Pelobatoidea</taxon>
        <taxon>Pelobatidae</taxon>
        <taxon>Pelobates</taxon>
    </lineage>
</organism>
<evidence type="ECO:0000256" key="2">
    <source>
        <dbReference type="ARBA" id="ARBA00008352"/>
    </source>
</evidence>
<dbReference type="Proteomes" id="UP001295444">
    <property type="component" value="Chromosome 05"/>
</dbReference>
<reference evidence="4" key="1">
    <citation type="submission" date="2022-03" db="EMBL/GenBank/DDBJ databases">
        <authorList>
            <person name="Alioto T."/>
            <person name="Alioto T."/>
            <person name="Gomez Garrido J."/>
        </authorList>
    </citation>
    <scope>NUCLEOTIDE SEQUENCE</scope>
</reference>
<evidence type="ECO:0000313" key="5">
    <source>
        <dbReference type="Proteomes" id="UP001295444"/>
    </source>
</evidence>
<accession>A0AAD1W7J0</accession>
<proteinExistence type="inferred from homology"/>
<evidence type="ECO:0000313" key="4">
    <source>
        <dbReference type="EMBL" id="CAH2297025.1"/>
    </source>
</evidence>
<sequence length="125" mass="14609">MAGRGRGRGASFTFDLQAIGFSRGESLPESQLKPIATFPTVEFRPLPLHSGDDMNYMLALKQEMRENMKRRPHYIGEGIEKPSVEKYRTKYHIEAEEKLSKEWTPDWRVLPREMKAVKMKIKKRN</sequence>
<evidence type="ECO:0000256" key="1">
    <source>
        <dbReference type="ARBA" id="ARBA00004123"/>
    </source>
</evidence>
<dbReference type="GO" id="GO:0006383">
    <property type="term" value="P:transcription by RNA polymerase III"/>
    <property type="evidence" value="ECO:0007669"/>
    <property type="project" value="InterPro"/>
</dbReference>
<dbReference type="EMBL" id="OW240916">
    <property type="protein sequence ID" value="CAH2297025.1"/>
    <property type="molecule type" value="Genomic_DNA"/>
</dbReference>
<evidence type="ECO:0000256" key="3">
    <source>
        <dbReference type="ARBA" id="ARBA00023242"/>
    </source>
</evidence>
<keyword evidence="3" id="KW-0539">Nucleus</keyword>
<name>A0AAD1W7J0_PELCU</name>
<keyword evidence="4" id="KW-0804">Transcription</keyword>
<dbReference type="PANTHER" id="PTHR15367">
    <property type="entry name" value="DNA-DIRECTED RNA POLYMERASE III"/>
    <property type="match status" value="1"/>
</dbReference>
<dbReference type="InterPro" id="IPR024661">
    <property type="entry name" value="RNA_pol_III_Rpc31"/>
</dbReference>